<reference evidence="2 3" key="1">
    <citation type="submission" date="2020-02" db="EMBL/GenBank/DDBJ databases">
        <authorList>
            <person name="Li X.-J."/>
            <person name="Han X.-M."/>
        </authorList>
    </citation>
    <scope>NUCLEOTIDE SEQUENCE [LARGE SCALE GENOMIC DNA]</scope>
    <source>
        <strain evidence="2 3">CCTCC AB 2017055</strain>
    </source>
</reference>
<organism evidence="2 3">
    <name type="scientific">Phytoactinopolyspora halotolerans</name>
    <dbReference type="NCBI Taxonomy" id="1981512"/>
    <lineage>
        <taxon>Bacteria</taxon>
        <taxon>Bacillati</taxon>
        <taxon>Actinomycetota</taxon>
        <taxon>Actinomycetes</taxon>
        <taxon>Jiangellales</taxon>
        <taxon>Jiangellaceae</taxon>
        <taxon>Phytoactinopolyspora</taxon>
    </lineage>
</organism>
<sequence length="117" mass="12840">MTRSFDCPTCGTDDDVYGTRVDDDRIMLRCERCAAEWPRDETQRCATCSGTDISTVPRAVLAGGRATVQSIVGRQDVPVCAVCDREAVETYTLRGHALPPGHITAASQPRDTHDERE</sequence>
<keyword evidence="3" id="KW-1185">Reference proteome</keyword>
<proteinExistence type="predicted"/>
<dbReference type="Proteomes" id="UP000475214">
    <property type="component" value="Unassembled WGS sequence"/>
</dbReference>
<evidence type="ECO:0000256" key="1">
    <source>
        <dbReference type="SAM" id="MobiDB-lite"/>
    </source>
</evidence>
<evidence type="ECO:0000313" key="2">
    <source>
        <dbReference type="EMBL" id="NEE04198.1"/>
    </source>
</evidence>
<gene>
    <name evidence="2" type="ORF">G1H10_28910</name>
</gene>
<dbReference type="AlphaFoldDB" id="A0A6L9SHR8"/>
<protein>
    <submittedName>
        <fullName evidence="2">Uncharacterized protein</fullName>
    </submittedName>
</protein>
<name>A0A6L9SHR8_9ACTN</name>
<comment type="caution">
    <text evidence="2">The sequence shown here is derived from an EMBL/GenBank/DDBJ whole genome shotgun (WGS) entry which is preliminary data.</text>
</comment>
<accession>A0A6L9SHR8</accession>
<evidence type="ECO:0000313" key="3">
    <source>
        <dbReference type="Proteomes" id="UP000475214"/>
    </source>
</evidence>
<dbReference type="RefSeq" id="WP_163744520.1">
    <property type="nucleotide sequence ID" value="NZ_JAAGOA010000030.1"/>
</dbReference>
<dbReference type="EMBL" id="JAAGOA010000030">
    <property type="protein sequence ID" value="NEE04198.1"/>
    <property type="molecule type" value="Genomic_DNA"/>
</dbReference>
<feature type="region of interest" description="Disordered" evidence="1">
    <location>
        <begin position="97"/>
        <end position="117"/>
    </location>
</feature>